<protein>
    <submittedName>
        <fullName evidence="1">Uncharacterized protein</fullName>
    </submittedName>
</protein>
<reference evidence="2" key="1">
    <citation type="journal article" date="2017" name="Nat. Ecol. Evol.">
        <title>Genome expansion and lineage-specific genetic innovations in the forest pathogenic fungi Armillaria.</title>
        <authorList>
            <person name="Sipos G."/>
            <person name="Prasanna A.N."/>
            <person name="Walter M.C."/>
            <person name="O'Connor E."/>
            <person name="Balint B."/>
            <person name="Krizsan K."/>
            <person name="Kiss B."/>
            <person name="Hess J."/>
            <person name="Varga T."/>
            <person name="Slot J."/>
            <person name="Riley R."/>
            <person name="Boka B."/>
            <person name="Rigling D."/>
            <person name="Barry K."/>
            <person name="Lee J."/>
            <person name="Mihaltcheva S."/>
            <person name="LaButti K."/>
            <person name="Lipzen A."/>
            <person name="Waldron R."/>
            <person name="Moloney N.M."/>
            <person name="Sperisen C."/>
            <person name="Kredics L."/>
            <person name="Vagvoelgyi C."/>
            <person name="Patrignani A."/>
            <person name="Fitzpatrick D."/>
            <person name="Nagy I."/>
            <person name="Doyle S."/>
            <person name="Anderson J.B."/>
            <person name="Grigoriev I.V."/>
            <person name="Gueldener U."/>
            <person name="Muensterkoetter M."/>
            <person name="Nagy L.G."/>
        </authorList>
    </citation>
    <scope>NUCLEOTIDE SEQUENCE [LARGE SCALE GENOMIC DNA]</scope>
    <source>
        <strain evidence="2">C18/9</strain>
    </source>
</reference>
<proteinExistence type="predicted"/>
<accession>A0A284QPY6</accession>
<evidence type="ECO:0000313" key="2">
    <source>
        <dbReference type="Proteomes" id="UP000219338"/>
    </source>
</evidence>
<sequence>MKGTSHAVEIEYKGLNLQAAAGTSMDDMFSATLAAMGKNSQVQLLLADAGWSDVSVMMHGYDILAASRGVRDIGEWM</sequence>
<dbReference type="Proteomes" id="UP000219338">
    <property type="component" value="Unassembled WGS sequence"/>
</dbReference>
<dbReference type="EMBL" id="FUEG01000001">
    <property type="protein sequence ID" value="SJK98525.1"/>
    <property type="molecule type" value="Genomic_DNA"/>
</dbReference>
<keyword evidence="2" id="KW-1185">Reference proteome</keyword>
<dbReference type="AlphaFoldDB" id="A0A284QPY6"/>
<gene>
    <name evidence="1" type="ORF">ARMOST_01793</name>
</gene>
<organism evidence="1 2">
    <name type="scientific">Armillaria ostoyae</name>
    <name type="common">Armillaria root rot fungus</name>
    <dbReference type="NCBI Taxonomy" id="47428"/>
    <lineage>
        <taxon>Eukaryota</taxon>
        <taxon>Fungi</taxon>
        <taxon>Dikarya</taxon>
        <taxon>Basidiomycota</taxon>
        <taxon>Agaricomycotina</taxon>
        <taxon>Agaricomycetes</taxon>
        <taxon>Agaricomycetidae</taxon>
        <taxon>Agaricales</taxon>
        <taxon>Marasmiineae</taxon>
        <taxon>Physalacriaceae</taxon>
        <taxon>Armillaria</taxon>
    </lineage>
</organism>
<evidence type="ECO:0000313" key="1">
    <source>
        <dbReference type="EMBL" id="SJK98525.1"/>
    </source>
</evidence>
<name>A0A284QPY6_ARMOS</name>